<dbReference type="Pfam" id="PF01761">
    <property type="entry name" value="DHQ_synthase"/>
    <property type="match status" value="1"/>
</dbReference>
<comment type="subcellular location">
    <subcellularLocation>
        <location evidence="4">Cytoplasm</location>
    </subcellularLocation>
</comment>
<dbReference type="CDD" id="cd08195">
    <property type="entry name" value="DHQS"/>
    <property type="match status" value="1"/>
</dbReference>
<dbReference type="PANTHER" id="PTHR43622:SF7">
    <property type="entry name" value="3-DEHYDROQUINATE SYNTHASE, CHLOROPLASTIC"/>
    <property type="match status" value="1"/>
</dbReference>
<dbReference type="GO" id="GO:0008652">
    <property type="term" value="P:amino acid biosynthetic process"/>
    <property type="evidence" value="ECO:0007669"/>
    <property type="project" value="UniProtKB-KW"/>
</dbReference>
<sequence length="373" mass="39134">MAELSRIRVVAEGSYDVVIGRGLLDELPLLVHGASRVAIIHPDTLRVLAEGLGSRLADQGFAVTLIDIPEAEDAKTATVLAACWDRLGSAGFTRSDAVVGVGGGATTDLAGFVAATWLRGIRVVHVPTSLLGMVDAAVGGKTGINTAAGKNLVGAFHSPSGVLCDLDTLLTLPREDLIAGMAEVVKVGFTSDPTILDDVRRGVEPCIDPQGALIADLVRRAVAVKAAVVSADFREESATGASRALGREVLNYGHTFGHAVERVEGYRWRHGAAVSVGLRYVAELARAGGRLSDAAADEHLEILTLLGLPTGYPAGRWAELLEAMQVDKKARGSLLRFVVLEGIGSPVTWEGPDPELLVRAYEAISDESGARAR</sequence>
<evidence type="ECO:0000256" key="2">
    <source>
        <dbReference type="ARBA" id="ARBA00001911"/>
    </source>
</evidence>
<protein>
    <recommendedName>
        <fullName evidence="8">3-dehydroquinate synthase</fullName>
        <ecNumber evidence="7">4.2.3.4</ecNumber>
    </recommendedName>
</protein>
<evidence type="ECO:0000256" key="13">
    <source>
        <dbReference type="ARBA" id="ARBA00022833"/>
    </source>
</evidence>
<feature type="domain" description="3-dehydroquinate synthase C-terminal" evidence="19">
    <location>
        <begin position="180"/>
        <end position="330"/>
    </location>
</feature>
<comment type="cofactor">
    <cofactor evidence="2">
        <name>NAD(+)</name>
        <dbReference type="ChEBI" id="CHEBI:57540"/>
    </cofactor>
</comment>
<evidence type="ECO:0000256" key="7">
    <source>
        <dbReference type="ARBA" id="ARBA00013031"/>
    </source>
</evidence>
<comment type="similarity">
    <text evidence="6">Belongs to the sugar phosphate cyclases superfamily. Dehydroquinate synthase family.</text>
</comment>
<dbReference type="InterPro" id="IPR016037">
    <property type="entry name" value="DHQ_synth_AroB"/>
</dbReference>
<dbReference type="PANTHER" id="PTHR43622">
    <property type="entry name" value="3-DEHYDROQUINATE SYNTHASE"/>
    <property type="match status" value="1"/>
</dbReference>
<evidence type="ECO:0000256" key="1">
    <source>
        <dbReference type="ARBA" id="ARBA00001393"/>
    </source>
</evidence>
<dbReference type="GO" id="GO:0000166">
    <property type="term" value="F:nucleotide binding"/>
    <property type="evidence" value="ECO:0007669"/>
    <property type="project" value="UniProtKB-KW"/>
</dbReference>
<keyword evidence="16" id="KW-0456">Lyase</keyword>
<dbReference type="NCBIfam" id="TIGR01357">
    <property type="entry name" value="aroB"/>
    <property type="match status" value="1"/>
</dbReference>
<dbReference type="HAMAP" id="MF_00110">
    <property type="entry name" value="DHQ_synthase"/>
    <property type="match status" value="1"/>
</dbReference>
<comment type="cofactor">
    <cofactor evidence="3">
        <name>Co(2+)</name>
        <dbReference type="ChEBI" id="CHEBI:48828"/>
    </cofactor>
</comment>
<evidence type="ECO:0000256" key="10">
    <source>
        <dbReference type="ARBA" id="ARBA00022605"/>
    </source>
</evidence>
<dbReference type="GO" id="GO:0046872">
    <property type="term" value="F:metal ion binding"/>
    <property type="evidence" value="ECO:0007669"/>
    <property type="project" value="UniProtKB-KW"/>
</dbReference>
<dbReference type="AlphaFoldDB" id="A0A6J7JM05"/>
<evidence type="ECO:0000256" key="9">
    <source>
        <dbReference type="ARBA" id="ARBA00022490"/>
    </source>
</evidence>
<dbReference type="PIRSF" id="PIRSF001455">
    <property type="entry name" value="DHQ_synth"/>
    <property type="match status" value="1"/>
</dbReference>
<evidence type="ECO:0000256" key="5">
    <source>
        <dbReference type="ARBA" id="ARBA00004661"/>
    </source>
</evidence>
<dbReference type="GO" id="GO:0005737">
    <property type="term" value="C:cytoplasm"/>
    <property type="evidence" value="ECO:0007669"/>
    <property type="project" value="UniProtKB-SubCell"/>
</dbReference>
<dbReference type="FunFam" id="3.40.50.1970:FF:000012">
    <property type="entry name" value="3-dehydroquinate synthase"/>
    <property type="match status" value="1"/>
</dbReference>
<comment type="pathway">
    <text evidence="5">Metabolic intermediate biosynthesis; chorismate biosynthesis; chorismate from D-erythrose 4-phosphate and phosphoenolpyruvate: step 2/7.</text>
</comment>
<evidence type="ECO:0000313" key="20">
    <source>
        <dbReference type="EMBL" id="CAB4944063.1"/>
    </source>
</evidence>
<dbReference type="SUPFAM" id="SSF56796">
    <property type="entry name" value="Dehydroquinate synthase-like"/>
    <property type="match status" value="1"/>
</dbReference>
<keyword evidence="12" id="KW-0547">Nucleotide-binding</keyword>
<keyword evidence="14" id="KW-0520">NAD</keyword>
<keyword evidence="15" id="KW-0057">Aromatic amino acid biosynthesis</keyword>
<evidence type="ECO:0000256" key="3">
    <source>
        <dbReference type="ARBA" id="ARBA00001941"/>
    </source>
</evidence>
<organism evidence="20">
    <name type="scientific">freshwater metagenome</name>
    <dbReference type="NCBI Taxonomy" id="449393"/>
    <lineage>
        <taxon>unclassified sequences</taxon>
        <taxon>metagenomes</taxon>
        <taxon>ecological metagenomes</taxon>
    </lineage>
</organism>
<keyword evidence="11" id="KW-0479">Metal-binding</keyword>
<keyword evidence="10" id="KW-0028">Amino-acid biosynthesis</keyword>
<dbReference type="Gene3D" id="1.20.1090.10">
    <property type="entry name" value="Dehydroquinate synthase-like - alpha domain"/>
    <property type="match status" value="1"/>
</dbReference>
<comment type="catalytic activity">
    <reaction evidence="1">
        <text>7-phospho-2-dehydro-3-deoxy-D-arabino-heptonate = 3-dehydroquinate + phosphate</text>
        <dbReference type="Rhea" id="RHEA:21968"/>
        <dbReference type="ChEBI" id="CHEBI:32364"/>
        <dbReference type="ChEBI" id="CHEBI:43474"/>
        <dbReference type="ChEBI" id="CHEBI:58394"/>
        <dbReference type="EC" id="4.2.3.4"/>
    </reaction>
</comment>
<reference evidence="20" key="1">
    <citation type="submission" date="2020-05" db="EMBL/GenBank/DDBJ databases">
        <authorList>
            <person name="Chiriac C."/>
            <person name="Salcher M."/>
            <person name="Ghai R."/>
            <person name="Kavagutti S V."/>
        </authorList>
    </citation>
    <scope>NUCLEOTIDE SEQUENCE</scope>
</reference>
<evidence type="ECO:0000256" key="15">
    <source>
        <dbReference type="ARBA" id="ARBA00023141"/>
    </source>
</evidence>
<dbReference type="Gene3D" id="3.40.50.1970">
    <property type="match status" value="1"/>
</dbReference>
<dbReference type="GO" id="GO:0003856">
    <property type="term" value="F:3-dehydroquinate synthase activity"/>
    <property type="evidence" value="ECO:0007669"/>
    <property type="project" value="UniProtKB-EC"/>
</dbReference>
<evidence type="ECO:0000256" key="8">
    <source>
        <dbReference type="ARBA" id="ARBA00017684"/>
    </source>
</evidence>
<keyword evidence="13" id="KW-0862">Zinc</keyword>
<keyword evidence="9" id="KW-0963">Cytoplasm</keyword>
<dbReference type="GO" id="GO:0009073">
    <property type="term" value="P:aromatic amino acid family biosynthetic process"/>
    <property type="evidence" value="ECO:0007669"/>
    <property type="project" value="UniProtKB-KW"/>
</dbReference>
<dbReference type="InterPro" id="IPR050071">
    <property type="entry name" value="Dehydroquinate_synthase"/>
</dbReference>
<evidence type="ECO:0000259" key="18">
    <source>
        <dbReference type="Pfam" id="PF01761"/>
    </source>
</evidence>
<dbReference type="Pfam" id="PF24621">
    <property type="entry name" value="DHQS_C"/>
    <property type="match status" value="1"/>
</dbReference>
<evidence type="ECO:0000256" key="6">
    <source>
        <dbReference type="ARBA" id="ARBA00005412"/>
    </source>
</evidence>
<evidence type="ECO:0000259" key="19">
    <source>
        <dbReference type="Pfam" id="PF24621"/>
    </source>
</evidence>
<dbReference type="InterPro" id="IPR030963">
    <property type="entry name" value="DHQ_synth_fam"/>
</dbReference>
<dbReference type="EC" id="4.2.3.4" evidence="7"/>
<dbReference type="InterPro" id="IPR030960">
    <property type="entry name" value="DHQS/DOIS_N"/>
</dbReference>
<dbReference type="InterPro" id="IPR056179">
    <property type="entry name" value="DHQS_C"/>
</dbReference>
<evidence type="ECO:0000256" key="12">
    <source>
        <dbReference type="ARBA" id="ARBA00022741"/>
    </source>
</evidence>
<name>A0A6J7JM05_9ZZZZ</name>
<evidence type="ECO:0000256" key="11">
    <source>
        <dbReference type="ARBA" id="ARBA00022723"/>
    </source>
</evidence>
<gene>
    <name evidence="20" type="ORF">UFOPK3772_01116</name>
</gene>
<keyword evidence="17" id="KW-0170">Cobalt</keyword>
<proteinExistence type="inferred from homology"/>
<evidence type="ECO:0000256" key="17">
    <source>
        <dbReference type="ARBA" id="ARBA00023285"/>
    </source>
</evidence>
<evidence type="ECO:0000256" key="16">
    <source>
        <dbReference type="ARBA" id="ARBA00023239"/>
    </source>
</evidence>
<accession>A0A6J7JM05</accession>
<evidence type="ECO:0000256" key="4">
    <source>
        <dbReference type="ARBA" id="ARBA00004496"/>
    </source>
</evidence>
<feature type="domain" description="3-dehydroquinate synthase N-terminal" evidence="18">
    <location>
        <begin position="66"/>
        <end position="177"/>
    </location>
</feature>
<evidence type="ECO:0000256" key="14">
    <source>
        <dbReference type="ARBA" id="ARBA00023027"/>
    </source>
</evidence>
<dbReference type="EMBL" id="CAFBNE010000027">
    <property type="protein sequence ID" value="CAB4944063.1"/>
    <property type="molecule type" value="Genomic_DNA"/>
</dbReference>